<evidence type="ECO:0000256" key="1">
    <source>
        <dbReference type="SAM" id="MobiDB-lite"/>
    </source>
</evidence>
<feature type="region of interest" description="Disordered" evidence="1">
    <location>
        <begin position="19"/>
        <end position="65"/>
    </location>
</feature>
<keyword evidence="4" id="KW-1185">Reference proteome</keyword>
<feature type="compositionally biased region" description="Polar residues" evidence="1">
    <location>
        <begin position="54"/>
        <end position="65"/>
    </location>
</feature>
<dbReference type="Proteomes" id="UP001209803">
    <property type="component" value="Chromosome"/>
</dbReference>
<reference evidence="3 4" key="1">
    <citation type="submission" date="2023-03" db="EMBL/GenBank/DDBJ databases">
        <title>Roseibium porphyridii sp. nov. and Roseibium rhodosorbium sp. nov. isolated from marine algae, Porphyridium cruentum and Rhodosorus marinus, respectively.</title>
        <authorList>
            <person name="Lee M.W."/>
            <person name="Choi B.J."/>
            <person name="Lee J.K."/>
            <person name="Choi D.G."/>
            <person name="Baek J.H."/>
            <person name="Bayburt H."/>
            <person name="Kim J.M."/>
            <person name="Han D.M."/>
            <person name="Kim K.H."/>
            <person name="Jeon C.O."/>
        </authorList>
    </citation>
    <scope>NUCLEOTIDE SEQUENCE [LARGE SCALE GENOMIC DNA]</scope>
    <source>
        <strain evidence="3 4">KMA01</strain>
    </source>
</reference>
<proteinExistence type="predicted"/>
<dbReference type="PROSITE" id="PS51257">
    <property type="entry name" value="PROKAR_LIPOPROTEIN"/>
    <property type="match status" value="1"/>
</dbReference>
<evidence type="ECO:0000313" key="4">
    <source>
        <dbReference type="Proteomes" id="UP001209803"/>
    </source>
</evidence>
<dbReference type="EMBL" id="CP120863">
    <property type="protein sequence ID" value="WFE88166.1"/>
    <property type="molecule type" value="Genomic_DNA"/>
</dbReference>
<sequence length="65" mass="6265">MKSAFMVVVAASLLGLAACNGENSNQPNGASQGNESVAPQSSAPSDGAPAVGDTDTTQSSAPTAQ</sequence>
<feature type="chain" id="PRO_5046448143" evidence="2">
    <location>
        <begin position="18"/>
        <end position="65"/>
    </location>
</feature>
<evidence type="ECO:0000313" key="3">
    <source>
        <dbReference type="EMBL" id="WFE88166.1"/>
    </source>
</evidence>
<name>A0ABY8EYI0_9HYPH</name>
<gene>
    <name evidence="3" type="ORF">K1718_18605</name>
</gene>
<feature type="signal peptide" evidence="2">
    <location>
        <begin position="1"/>
        <end position="17"/>
    </location>
</feature>
<accession>A0ABY8EYI0</accession>
<feature type="compositionally biased region" description="Polar residues" evidence="1">
    <location>
        <begin position="21"/>
        <end position="44"/>
    </location>
</feature>
<protein>
    <submittedName>
        <fullName evidence="3">Uncharacterized protein</fullName>
    </submittedName>
</protein>
<dbReference type="RefSeq" id="WP_265681239.1">
    <property type="nucleotide sequence ID" value="NZ_CP120863.1"/>
</dbReference>
<keyword evidence="2" id="KW-0732">Signal</keyword>
<organism evidence="3 4">
    <name type="scientific">Roseibium porphyridii</name>
    <dbReference type="NCBI Taxonomy" id="2866279"/>
    <lineage>
        <taxon>Bacteria</taxon>
        <taxon>Pseudomonadati</taxon>
        <taxon>Pseudomonadota</taxon>
        <taxon>Alphaproteobacteria</taxon>
        <taxon>Hyphomicrobiales</taxon>
        <taxon>Stappiaceae</taxon>
        <taxon>Roseibium</taxon>
    </lineage>
</organism>
<evidence type="ECO:0000256" key="2">
    <source>
        <dbReference type="SAM" id="SignalP"/>
    </source>
</evidence>